<organism evidence="1 2">
    <name type="scientific">Agathobacter rectalis</name>
    <dbReference type="NCBI Taxonomy" id="39491"/>
    <lineage>
        <taxon>Bacteria</taxon>
        <taxon>Bacillati</taxon>
        <taxon>Bacillota</taxon>
        <taxon>Clostridia</taxon>
        <taxon>Lachnospirales</taxon>
        <taxon>Lachnospiraceae</taxon>
        <taxon>Agathobacter</taxon>
    </lineage>
</organism>
<gene>
    <name evidence="1" type="ORF">ERS852417_00890</name>
</gene>
<evidence type="ECO:0000313" key="1">
    <source>
        <dbReference type="EMBL" id="CUN73159.1"/>
    </source>
</evidence>
<dbReference type="AlphaFoldDB" id="A0A173ZBV3"/>
<accession>A0A173ZBV3</accession>
<proteinExistence type="predicted"/>
<evidence type="ECO:0000313" key="2">
    <source>
        <dbReference type="Proteomes" id="UP000095384"/>
    </source>
</evidence>
<name>A0A173ZBV3_9FIRM</name>
<dbReference type="RefSeq" id="WP_172676042.1">
    <property type="nucleotide sequence ID" value="NZ_CYYW01000004.1"/>
</dbReference>
<reference evidence="1 2" key="1">
    <citation type="submission" date="2015-09" db="EMBL/GenBank/DDBJ databases">
        <authorList>
            <consortium name="Pathogen Informatics"/>
        </authorList>
    </citation>
    <scope>NUCLEOTIDE SEQUENCE [LARGE SCALE GENOMIC DNA]</scope>
    <source>
        <strain evidence="1 2">2789STDY5608860</strain>
    </source>
</reference>
<sequence>MNSKIIRIIGLAATVIGLGANLINDWADEQKMNEQIDKKVNEALAKRDADAKES</sequence>
<protein>
    <submittedName>
        <fullName evidence="1">Uncharacterized protein</fullName>
    </submittedName>
</protein>
<dbReference type="Proteomes" id="UP000095384">
    <property type="component" value="Unassembled WGS sequence"/>
</dbReference>
<dbReference type="EMBL" id="CYYW01000004">
    <property type="protein sequence ID" value="CUN73159.1"/>
    <property type="molecule type" value="Genomic_DNA"/>
</dbReference>